<feature type="transmembrane region" description="Helical" evidence="8">
    <location>
        <begin position="89"/>
        <end position="109"/>
    </location>
</feature>
<keyword evidence="6 8" id="KW-0472">Membrane</keyword>
<dbReference type="EMBL" id="CT573213">
    <property type="protein sequence ID" value="CAJ64927.1"/>
    <property type="molecule type" value="Genomic_DNA"/>
</dbReference>
<dbReference type="GO" id="GO:0022857">
    <property type="term" value="F:transmembrane transporter activity"/>
    <property type="evidence" value="ECO:0007669"/>
    <property type="project" value="InterPro"/>
</dbReference>
<evidence type="ECO:0000256" key="5">
    <source>
        <dbReference type="ARBA" id="ARBA00022989"/>
    </source>
</evidence>
<feature type="transmembrane region" description="Helical" evidence="8">
    <location>
        <begin position="243"/>
        <end position="262"/>
    </location>
</feature>
<gene>
    <name evidence="10" type="ordered locus">FRAAL6304</name>
</gene>
<dbReference type="InterPro" id="IPR036259">
    <property type="entry name" value="MFS_trans_sf"/>
</dbReference>
<dbReference type="PROSITE" id="PS50850">
    <property type="entry name" value="MFS"/>
    <property type="match status" value="1"/>
</dbReference>
<feature type="transmembrane region" description="Helical" evidence="8">
    <location>
        <begin position="146"/>
        <end position="169"/>
    </location>
</feature>
<dbReference type="Pfam" id="PF07690">
    <property type="entry name" value="MFS_1"/>
    <property type="match status" value="1"/>
</dbReference>
<feature type="transmembrane region" description="Helical" evidence="8">
    <location>
        <begin position="347"/>
        <end position="365"/>
    </location>
</feature>
<feature type="transmembrane region" description="Helical" evidence="8">
    <location>
        <begin position="53"/>
        <end position="77"/>
    </location>
</feature>
<dbReference type="PANTHER" id="PTHR42718">
    <property type="entry name" value="MAJOR FACILITATOR SUPERFAMILY MULTIDRUG TRANSPORTER MFSC"/>
    <property type="match status" value="1"/>
</dbReference>
<evidence type="ECO:0000256" key="3">
    <source>
        <dbReference type="ARBA" id="ARBA00022475"/>
    </source>
</evidence>
<evidence type="ECO:0000313" key="10">
    <source>
        <dbReference type="EMBL" id="CAJ64927.1"/>
    </source>
</evidence>
<dbReference type="InterPro" id="IPR005829">
    <property type="entry name" value="Sugar_transporter_CS"/>
</dbReference>
<evidence type="ECO:0000256" key="6">
    <source>
        <dbReference type="ARBA" id="ARBA00023136"/>
    </source>
</evidence>
<proteinExistence type="predicted"/>
<dbReference type="KEGG" id="fal:FRAAL6304"/>
<feature type="region of interest" description="Disordered" evidence="7">
    <location>
        <begin position="1"/>
        <end position="25"/>
    </location>
</feature>
<evidence type="ECO:0000256" key="7">
    <source>
        <dbReference type="SAM" id="MobiDB-lite"/>
    </source>
</evidence>
<feature type="region of interest" description="Disordered" evidence="7">
    <location>
        <begin position="514"/>
        <end position="557"/>
    </location>
</feature>
<evidence type="ECO:0000313" key="11">
    <source>
        <dbReference type="Proteomes" id="UP000000657"/>
    </source>
</evidence>
<feature type="transmembrane region" description="Helical" evidence="8">
    <location>
        <begin position="484"/>
        <end position="505"/>
    </location>
</feature>
<evidence type="ECO:0000256" key="8">
    <source>
        <dbReference type="SAM" id="Phobius"/>
    </source>
</evidence>
<feature type="transmembrane region" description="Helical" evidence="8">
    <location>
        <begin position="445"/>
        <end position="464"/>
    </location>
</feature>
<evidence type="ECO:0000256" key="1">
    <source>
        <dbReference type="ARBA" id="ARBA00004651"/>
    </source>
</evidence>
<dbReference type="CDD" id="cd17321">
    <property type="entry name" value="MFS_MMR_MDR_like"/>
    <property type="match status" value="1"/>
</dbReference>
<evidence type="ECO:0000256" key="4">
    <source>
        <dbReference type="ARBA" id="ARBA00022692"/>
    </source>
</evidence>
<dbReference type="RefSeq" id="WP_011607352.1">
    <property type="nucleotide sequence ID" value="NC_008278.1"/>
</dbReference>
<feature type="domain" description="Major facilitator superfamily (MFS) profile" evidence="9">
    <location>
        <begin position="55"/>
        <end position="510"/>
    </location>
</feature>
<dbReference type="PRINTS" id="PR01036">
    <property type="entry name" value="TCRTETB"/>
</dbReference>
<dbReference type="PROSITE" id="PS00216">
    <property type="entry name" value="SUGAR_TRANSPORT_1"/>
    <property type="match status" value="1"/>
</dbReference>
<feature type="transmembrane region" description="Helical" evidence="8">
    <location>
        <begin position="121"/>
        <end position="140"/>
    </location>
</feature>
<feature type="transmembrane region" description="Helical" evidence="8">
    <location>
        <begin position="312"/>
        <end position="335"/>
    </location>
</feature>
<dbReference type="GO" id="GO:0005886">
    <property type="term" value="C:plasma membrane"/>
    <property type="evidence" value="ECO:0007669"/>
    <property type="project" value="UniProtKB-SubCell"/>
</dbReference>
<keyword evidence="5 8" id="KW-1133">Transmembrane helix</keyword>
<dbReference type="SUPFAM" id="SSF103473">
    <property type="entry name" value="MFS general substrate transporter"/>
    <property type="match status" value="1"/>
</dbReference>
<dbReference type="Proteomes" id="UP000000657">
    <property type="component" value="Chromosome"/>
</dbReference>
<keyword evidence="3" id="KW-1003">Cell membrane</keyword>
<dbReference type="PANTHER" id="PTHR42718:SF46">
    <property type="entry name" value="BLR6921 PROTEIN"/>
    <property type="match status" value="1"/>
</dbReference>
<feature type="transmembrane region" description="Helical" evidence="8">
    <location>
        <begin position="377"/>
        <end position="397"/>
    </location>
</feature>
<keyword evidence="4 8" id="KW-0812">Transmembrane</keyword>
<dbReference type="HOGENOM" id="CLU_000960_28_2_11"/>
<feature type="transmembrane region" description="Helical" evidence="8">
    <location>
        <begin position="409"/>
        <end position="433"/>
    </location>
</feature>
<dbReference type="InterPro" id="IPR004638">
    <property type="entry name" value="EmrB-like"/>
</dbReference>
<dbReference type="eggNOG" id="COG0477">
    <property type="taxonomic scope" value="Bacteria"/>
</dbReference>
<dbReference type="AlphaFoldDB" id="Q0RCA0"/>
<evidence type="ECO:0000259" key="9">
    <source>
        <dbReference type="PROSITE" id="PS50850"/>
    </source>
</evidence>
<reference evidence="10 11" key="1">
    <citation type="journal article" date="2007" name="Genome Res.">
        <title>Genome characteristics of facultatively symbiotic Frankia sp. strains reflect host range and host plant biogeography.</title>
        <authorList>
            <person name="Normand P."/>
            <person name="Lapierre P."/>
            <person name="Tisa L.S."/>
            <person name="Gogarten J.P."/>
            <person name="Alloisio N."/>
            <person name="Bagnarol E."/>
            <person name="Bassi C.A."/>
            <person name="Berry A.M."/>
            <person name="Bickhart D.M."/>
            <person name="Choisne N."/>
            <person name="Couloux A."/>
            <person name="Cournoyer B."/>
            <person name="Cruveiller S."/>
            <person name="Daubin V."/>
            <person name="Demange N."/>
            <person name="Francino M.P."/>
            <person name="Goltsman E."/>
            <person name="Huang Y."/>
            <person name="Kopp O.R."/>
            <person name="Labarre L."/>
            <person name="Lapidus A."/>
            <person name="Lavire C."/>
            <person name="Marechal J."/>
            <person name="Martinez M."/>
            <person name="Mastronunzio J.E."/>
            <person name="Mullin B.C."/>
            <person name="Niemann J."/>
            <person name="Pujic P."/>
            <person name="Rawnsley T."/>
            <person name="Rouy Z."/>
            <person name="Schenowitz C."/>
            <person name="Sellstedt A."/>
            <person name="Tavares F."/>
            <person name="Tomkins J.P."/>
            <person name="Vallenet D."/>
            <person name="Valverde C."/>
            <person name="Wall L.G."/>
            <person name="Wang Y."/>
            <person name="Medigue C."/>
            <person name="Benson D.R."/>
        </authorList>
    </citation>
    <scope>NUCLEOTIDE SEQUENCE [LARGE SCALE GENOMIC DNA]</scope>
    <source>
        <strain evidence="11">DSM 45986 / CECT 9034 / ACN14a</strain>
    </source>
</reference>
<accession>Q0RCA0</accession>
<dbReference type="Gene3D" id="1.20.1720.10">
    <property type="entry name" value="Multidrug resistance protein D"/>
    <property type="match status" value="1"/>
</dbReference>
<dbReference type="Gene3D" id="1.20.1250.20">
    <property type="entry name" value="MFS general substrate transporter like domains"/>
    <property type="match status" value="1"/>
</dbReference>
<feature type="transmembrane region" description="Helical" evidence="8">
    <location>
        <begin position="181"/>
        <end position="202"/>
    </location>
</feature>
<feature type="transmembrane region" description="Helical" evidence="8">
    <location>
        <begin position="208"/>
        <end position="231"/>
    </location>
</feature>
<dbReference type="STRING" id="326424.FRAAL6304"/>
<comment type="subcellular location">
    <subcellularLocation>
        <location evidence="1">Cell membrane</location>
        <topology evidence="1">Multi-pass membrane protein</topology>
    </subcellularLocation>
</comment>
<feature type="compositionally biased region" description="Low complexity" evidence="7">
    <location>
        <begin position="514"/>
        <end position="543"/>
    </location>
</feature>
<evidence type="ECO:0000256" key="2">
    <source>
        <dbReference type="ARBA" id="ARBA00022448"/>
    </source>
</evidence>
<feature type="transmembrane region" description="Helical" evidence="8">
    <location>
        <begin position="274"/>
        <end position="292"/>
    </location>
</feature>
<name>Q0RCA0_FRAAA</name>
<dbReference type="InterPro" id="IPR011701">
    <property type="entry name" value="MFS"/>
</dbReference>
<keyword evidence="11" id="KW-1185">Reference proteome</keyword>
<sequence length="557" mass="56520">MLGMAHSEGTGAGGVGGPDQAAGVSGGTVSVEASVEGGRGAVGTAPSAPRAKWAVLAVCCLAQFMVVLDISIVNVALPAMQTDLGMSASGLQWVVNAYTLAFAGLLLFGGRAADLFGRRRVFVFGLVLFTLASLAGGLAQSETQLIIARAVQGLGGAVLAPATLSLLMTSFAEGRERTRALGAWGATAASGGAFGTVVGGILTDVADWRWVLFVNVPIGVALVVAARVVLVESRGQVSRVRDLDLPGTLTVTGGLVLLVYAIVRTETSSWSSPLTIGLLAAAVVLLGAFVAIEATTANPLVPLNIFRYPGIAVANVVAALLGAAMFAVFFFLTLFLQRVENYSPLRAGLSMLPMPLMIIVASQLVTRTIGRLGARPIVMFGAAVGSSGLLWLSAITPGGSYWTHVFGPLAVMGFGMGTTMVSMVSAATAGVPIRLAGLASGLINTGRQIGAAVGLAAVTTIATHHTEGRLRHGIGQPEALTSGYALGLFIGGCVFAVGVPVAFLLPRLRRPEPAAAGSSPSAQLTAESATATADTVTADTVTADSDDEQAVARTAEV</sequence>
<dbReference type="InterPro" id="IPR020846">
    <property type="entry name" value="MFS_dom"/>
</dbReference>
<protein>
    <submittedName>
        <fullName evidence="10">Antibiotic antiporter</fullName>
    </submittedName>
</protein>
<organism evidence="10 11">
    <name type="scientific">Frankia alni (strain DSM 45986 / CECT 9034 / ACN14a)</name>
    <dbReference type="NCBI Taxonomy" id="326424"/>
    <lineage>
        <taxon>Bacteria</taxon>
        <taxon>Bacillati</taxon>
        <taxon>Actinomycetota</taxon>
        <taxon>Actinomycetes</taxon>
        <taxon>Frankiales</taxon>
        <taxon>Frankiaceae</taxon>
        <taxon>Frankia</taxon>
    </lineage>
</organism>
<keyword evidence="2" id="KW-0813">Transport</keyword>
<dbReference type="NCBIfam" id="TIGR00711">
    <property type="entry name" value="efflux_EmrB"/>
    <property type="match status" value="1"/>
</dbReference>